<keyword evidence="1" id="KW-1133">Transmembrane helix</keyword>
<gene>
    <name evidence="3" type="ORF">OH806_00505</name>
</gene>
<feature type="transmembrane region" description="Helical" evidence="1">
    <location>
        <begin position="37"/>
        <end position="56"/>
    </location>
</feature>
<organism evidence="3 4">
    <name type="scientific">Chryseobacterium oryctis</name>
    <dbReference type="NCBI Taxonomy" id="2952618"/>
    <lineage>
        <taxon>Bacteria</taxon>
        <taxon>Pseudomonadati</taxon>
        <taxon>Bacteroidota</taxon>
        <taxon>Flavobacteriia</taxon>
        <taxon>Flavobacteriales</taxon>
        <taxon>Weeksellaceae</taxon>
        <taxon>Chryseobacterium group</taxon>
        <taxon>Chryseobacterium</taxon>
    </lineage>
</organism>
<dbReference type="InterPro" id="IPR025588">
    <property type="entry name" value="YcxB-like_C"/>
</dbReference>
<feature type="domain" description="YcxB-like C-terminal" evidence="2">
    <location>
        <begin position="109"/>
        <end position="166"/>
    </location>
</feature>
<evidence type="ECO:0000313" key="3">
    <source>
        <dbReference type="EMBL" id="MCW3159756.1"/>
    </source>
</evidence>
<evidence type="ECO:0000256" key="1">
    <source>
        <dbReference type="SAM" id="Phobius"/>
    </source>
</evidence>
<keyword evidence="1" id="KW-0472">Membrane</keyword>
<dbReference type="Pfam" id="PF14317">
    <property type="entry name" value="YcxB"/>
    <property type="match status" value="1"/>
</dbReference>
<comment type="caution">
    <text evidence="3">The sequence shown here is derived from an EMBL/GenBank/DDBJ whole genome shotgun (WGS) entry which is preliminary data.</text>
</comment>
<reference evidence="3" key="1">
    <citation type="submission" date="2022-10" db="EMBL/GenBank/DDBJ databases">
        <title>Chryseobacterium babae sp. nov. isolated from the gut of the beetle Oryctes rhinoceros, and Chryseobacterium kimseyorum sp. nov., isolated from a stick insect rearing cage.</title>
        <authorList>
            <person name="Shelomi M."/>
            <person name="Han C.-J."/>
            <person name="Chen W.-M."/>
            <person name="Chen H.-K."/>
            <person name="Liaw S.-J."/>
            <person name="Muhle E."/>
            <person name="Clermont D."/>
        </authorList>
    </citation>
    <scope>NUCLEOTIDE SEQUENCE</scope>
    <source>
        <strain evidence="3">WLa1L2M3</strain>
    </source>
</reference>
<evidence type="ECO:0000259" key="2">
    <source>
        <dbReference type="Pfam" id="PF14317"/>
    </source>
</evidence>
<keyword evidence="4" id="KW-1185">Reference proteome</keyword>
<proteinExistence type="predicted"/>
<dbReference type="EMBL" id="JAPDHV010000001">
    <property type="protein sequence ID" value="MCW3159756.1"/>
    <property type="molecule type" value="Genomic_DNA"/>
</dbReference>
<name>A0ABT3HIZ8_9FLAO</name>
<feature type="transmembrane region" description="Helical" evidence="1">
    <location>
        <begin position="62"/>
        <end position="80"/>
    </location>
</feature>
<accession>A0ABT3HIZ8</accession>
<evidence type="ECO:0000313" key="4">
    <source>
        <dbReference type="Proteomes" id="UP001163719"/>
    </source>
</evidence>
<dbReference type="RefSeq" id="WP_264741733.1">
    <property type="nucleotide sequence ID" value="NZ_JAPDHV010000001.1"/>
</dbReference>
<sequence>MNEIIIPLIFNRTDFEEIYFRDNQASLFFSPTTKNKTFFIIILGLIFAIIYFNDLASLNSLGFYYIIGLIFLFSVFRLFVSVITTVRWKNGIVKYLNSLENNSFFELELTDNFLIVNIDYQEEYTQWKDFTKIEIKYDYIFLQSGSLNYLFPKKSMSEKDYNLLTKTLKENIK</sequence>
<keyword evidence="1" id="KW-0812">Transmembrane</keyword>
<dbReference type="Proteomes" id="UP001163719">
    <property type="component" value="Unassembled WGS sequence"/>
</dbReference>
<protein>
    <submittedName>
        <fullName evidence="3">YcxB family protein</fullName>
    </submittedName>
</protein>